<name>A0A4S8KK55_DENBC</name>
<feature type="non-terminal residue" evidence="1">
    <location>
        <position position="1"/>
    </location>
</feature>
<keyword evidence="2" id="KW-1185">Reference proteome</keyword>
<proteinExistence type="predicted"/>
<organism evidence="1 2">
    <name type="scientific">Dendrothele bispora (strain CBS 962.96)</name>
    <dbReference type="NCBI Taxonomy" id="1314807"/>
    <lineage>
        <taxon>Eukaryota</taxon>
        <taxon>Fungi</taxon>
        <taxon>Dikarya</taxon>
        <taxon>Basidiomycota</taxon>
        <taxon>Agaricomycotina</taxon>
        <taxon>Agaricomycetes</taxon>
        <taxon>Agaricomycetidae</taxon>
        <taxon>Agaricales</taxon>
        <taxon>Agaricales incertae sedis</taxon>
        <taxon>Dendrothele</taxon>
    </lineage>
</organism>
<accession>A0A4S8KK55</accession>
<evidence type="ECO:0000313" key="2">
    <source>
        <dbReference type="Proteomes" id="UP000297245"/>
    </source>
</evidence>
<evidence type="ECO:0000313" key="1">
    <source>
        <dbReference type="EMBL" id="THU75761.1"/>
    </source>
</evidence>
<sequence length="129" mass="14931">YFEPPLYKTNLSIITGVLRLSTKYDVPYLRKRALMHLDCSYPSTSLKAWDARGPVRTIPPITNTQFKLLCLAREVDVPWIMPQLMYCVCAKPVTQILEGILWDDIQVRPSEQDQKLLMVGRSELTYLQN</sequence>
<dbReference type="Proteomes" id="UP000297245">
    <property type="component" value="Unassembled WGS sequence"/>
</dbReference>
<dbReference type="EMBL" id="ML181562">
    <property type="protein sequence ID" value="THU75761.1"/>
    <property type="molecule type" value="Genomic_DNA"/>
</dbReference>
<gene>
    <name evidence="1" type="ORF">K435DRAFT_565098</name>
</gene>
<reference evidence="1 2" key="1">
    <citation type="journal article" date="2019" name="Nat. Ecol. Evol.">
        <title>Megaphylogeny resolves global patterns of mushroom evolution.</title>
        <authorList>
            <person name="Varga T."/>
            <person name="Krizsan K."/>
            <person name="Foldi C."/>
            <person name="Dima B."/>
            <person name="Sanchez-Garcia M."/>
            <person name="Sanchez-Ramirez S."/>
            <person name="Szollosi G.J."/>
            <person name="Szarkandi J.G."/>
            <person name="Papp V."/>
            <person name="Albert L."/>
            <person name="Andreopoulos W."/>
            <person name="Angelini C."/>
            <person name="Antonin V."/>
            <person name="Barry K.W."/>
            <person name="Bougher N.L."/>
            <person name="Buchanan P."/>
            <person name="Buyck B."/>
            <person name="Bense V."/>
            <person name="Catcheside P."/>
            <person name="Chovatia M."/>
            <person name="Cooper J."/>
            <person name="Damon W."/>
            <person name="Desjardin D."/>
            <person name="Finy P."/>
            <person name="Geml J."/>
            <person name="Haridas S."/>
            <person name="Hughes K."/>
            <person name="Justo A."/>
            <person name="Karasinski D."/>
            <person name="Kautmanova I."/>
            <person name="Kiss B."/>
            <person name="Kocsube S."/>
            <person name="Kotiranta H."/>
            <person name="LaButti K.M."/>
            <person name="Lechner B.E."/>
            <person name="Liimatainen K."/>
            <person name="Lipzen A."/>
            <person name="Lukacs Z."/>
            <person name="Mihaltcheva S."/>
            <person name="Morgado L.N."/>
            <person name="Niskanen T."/>
            <person name="Noordeloos M.E."/>
            <person name="Ohm R.A."/>
            <person name="Ortiz-Santana B."/>
            <person name="Ovrebo C."/>
            <person name="Racz N."/>
            <person name="Riley R."/>
            <person name="Savchenko A."/>
            <person name="Shiryaev A."/>
            <person name="Soop K."/>
            <person name="Spirin V."/>
            <person name="Szebenyi C."/>
            <person name="Tomsovsky M."/>
            <person name="Tulloss R.E."/>
            <person name="Uehling J."/>
            <person name="Grigoriev I.V."/>
            <person name="Vagvolgyi C."/>
            <person name="Papp T."/>
            <person name="Martin F.M."/>
            <person name="Miettinen O."/>
            <person name="Hibbett D.S."/>
            <person name="Nagy L.G."/>
        </authorList>
    </citation>
    <scope>NUCLEOTIDE SEQUENCE [LARGE SCALE GENOMIC DNA]</scope>
    <source>
        <strain evidence="1 2">CBS 962.96</strain>
    </source>
</reference>
<dbReference type="AlphaFoldDB" id="A0A4S8KK55"/>
<dbReference type="OrthoDB" id="3893071at2759"/>
<protein>
    <submittedName>
        <fullName evidence="1">Uncharacterized protein</fullName>
    </submittedName>
</protein>
<feature type="non-terminal residue" evidence="1">
    <location>
        <position position="129"/>
    </location>
</feature>